<dbReference type="KEGG" id="swd:Swoo_1041"/>
<dbReference type="Pfam" id="PF00582">
    <property type="entry name" value="Usp"/>
    <property type="match status" value="1"/>
</dbReference>
<dbReference type="Proteomes" id="UP000002168">
    <property type="component" value="Chromosome"/>
</dbReference>
<evidence type="ECO:0000256" key="3">
    <source>
        <dbReference type="ARBA" id="ARBA00022490"/>
    </source>
</evidence>
<evidence type="ECO:0000256" key="4">
    <source>
        <dbReference type="ARBA" id="ARBA00037131"/>
    </source>
</evidence>
<dbReference type="EMBL" id="CP000961">
    <property type="protein sequence ID" value="ACA85334.1"/>
    <property type="molecule type" value="Genomic_DNA"/>
</dbReference>
<evidence type="ECO:0000256" key="2">
    <source>
        <dbReference type="ARBA" id="ARBA00008791"/>
    </source>
</evidence>
<reference evidence="6 7" key="1">
    <citation type="submission" date="2008-02" db="EMBL/GenBank/DDBJ databases">
        <title>Complete sequence of Shewanella woodyi ATCC 51908.</title>
        <authorList>
            <consortium name="US DOE Joint Genome Institute"/>
            <person name="Copeland A."/>
            <person name="Lucas S."/>
            <person name="Lapidus A."/>
            <person name="Glavina del Rio T."/>
            <person name="Dalin E."/>
            <person name="Tice H."/>
            <person name="Bruce D."/>
            <person name="Goodwin L."/>
            <person name="Pitluck S."/>
            <person name="Sims D."/>
            <person name="Brettin T."/>
            <person name="Detter J.C."/>
            <person name="Han C."/>
            <person name="Kuske C.R."/>
            <person name="Schmutz J."/>
            <person name="Larimer F."/>
            <person name="Land M."/>
            <person name="Hauser L."/>
            <person name="Kyrpides N."/>
            <person name="Lykidis A."/>
            <person name="Zhao J.-S."/>
            <person name="Richardson P."/>
        </authorList>
    </citation>
    <scope>NUCLEOTIDE SEQUENCE [LARGE SCALE GENOMIC DNA]</scope>
    <source>
        <strain evidence="7">ATCC 51908 / MS32</strain>
    </source>
</reference>
<protein>
    <submittedName>
        <fullName evidence="6">UspA domain protein</fullName>
    </submittedName>
</protein>
<evidence type="ECO:0000313" key="6">
    <source>
        <dbReference type="EMBL" id="ACA85334.1"/>
    </source>
</evidence>
<dbReference type="AlphaFoldDB" id="B1KGK6"/>
<comment type="similarity">
    <text evidence="2">Belongs to the universal stress protein A family.</text>
</comment>
<evidence type="ECO:0000313" key="7">
    <source>
        <dbReference type="Proteomes" id="UP000002168"/>
    </source>
</evidence>
<evidence type="ECO:0000256" key="1">
    <source>
        <dbReference type="ARBA" id="ARBA00004496"/>
    </source>
</evidence>
<dbReference type="Gene3D" id="3.40.50.12370">
    <property type="match status" value="1"/>
</dbReference>
<proteinExistence type="inferred from homology"/>
<dbReference type="PANTHER" id="PTHR47892">
    <property type="entry name" value="UNIVERSAL STRESS PROTEIN E"/>
    <property type="match status" value="1"/>
</dbReference>
<dbReference type="STRING" id="392500.Swoo_1041"/>
<comment type="subcellular location">
    <subcellularLocation>
        <location evidence="1">Cytoplasm</location>
    </subcellularLocation>
</comment>
<accession>B1KGK6</accession>
<dbReference type="GO" id="GO:0005737">
    <property type="term" value="C:cytoplasm"/>
    <property type="evidence" value="ECO:0007669"/>
    <property type="project" value="UniProtKB-SubCell"/>
</dbReference>
<gene>
    <name evidence="6" type="ordered locus">Swoo_1041</name>
</gene>
<keyword evidence="3" id="KW-0963">Cytoplasm</keyword>
<dbReference type="HOGENOM" id="CLU_049301_1_2_6"/>
<feature type="domain" description="UspA" evidence="5">
    <location>
        <begin position="189"/>
        <end position="295"/>
    </location>
</feature>
<dbReference type="SUPFAM" id="SSF52402">
    <property type="entry name" value="Adenine nucleotide alpha hydrolases-like"/>
    <property type="match status" value="2"/>
</dbReference>
<comment type="function">
    <text evidence="4">Required for resistance to DNA-damaging agents.</text>
</comment>
<name>B1KGK6_SHEWM</name>
<keyword evidence="7" id="KW-1185">Reference proteome</keyword>
<organism evidence="6 7">
    <name type="scientific">Shewanella woodyi (strain ATCC 51908 / MS32)</name>
    <dbReference type="NCBI Taxonomy" id="392500"/>
    <lineage>
        <taxon>Bacteria</taxon>
        <taxon>Pseudomonadati</taxon>
        <taxon>Pseudomonadota</taxon>
        <taxon>Gammaproteobacteria</taxon>
        <taxon>Alteromonadales</taxon>
        <taxon>Shewanellaceae</taxon>
        <taxon>Shewanella</taxon>
    </lineage>
</organism>
<dbReference type="eggNOG" id="COG0589">
    <property type="taxonomic scope" value="Bacteria"/>
</dbReference>
<dbReference type="InterPro" id="IPR006016">
    <property type="entry name" value="UspA"/>
</dbReference>
<dbReference type="PANTHER" id="PTHR47892:SF1">
    <property type="entry name" value="UNIVERSAL STRESS PROTEIN E"/>
    <property type="match status" value="1"/>
</dbReference>
<sequence>MNNGADFMSSYQHILGVFSPYLSSQHALIKALILADKSKSKLTLIQLTTPKFNFMKSTNNSTDMQPLAENEDLIFQYQNLGLEIEIKEVKSNSVSTEVLAEVEQAQYDLVIVNYKHHHPIFHEFFFAEEWSLLRQKQISVMLVGDKQWQHEGNILTAIETDDTSEQHINFNKKLLDDSEEIASLLDNNIHLINCFHNNNLSMEVSISNSTVNHRDTKAQHWLDLIDSAQDYDLEDEQLHLIEGLPDHIIPTIAEQYHVNMVIVGASEHQGWLSQLKGHTSEQIIDQLHCDILAIKPTL</sequence>
<evidence type="ECO:0000259" key="5">
    <source>
        <dbReference type="Pfam" id="PF00582"/>
    </source>
</evidence>